<evidence type="ECO:0000313" key="2">
    <source>
        <dbReference type="EMBL" id="RXR20186.1"/>
    </source>
</evidence>
<accession>A0A4Q1K333</accession>
<keyword evidence="1" id="KW-1133">Transmembrane helix</keyword>
<organism evidence="2 3">
    <name type="scientific">Flavobacterium stagni</name>
    <dbReference type="NCBI Taxonomy" id="2506421"/>
    <lineage>
        <taxon>Bacteria</taxon>
        <taxon>Pseudomonadati</taxon>
        <taxon>Bacteroidota</taxon>
        <taxon>Flavobacteriia</taxon>
        <taxon>Flavobacteriales</taxon>
        <taxon>Flavobacteriaceae</taxon>
        <taxon>Flavobacterium</taxon>
    </lineage>
</organism>
<dbReference type="RefSeq" id="WP_129462407.1">
    <property type="nucleotide sequence ID" value="NZ_SBKN01000010.1"/>
</dbReference>
<sequence>MELPKILELLIAVGLFYFLFSTLVSILFEWYAYKTEQRGRFLYETLHKLLQDPVNKNYGALVYSHFNLVSIRKDRDSYPQYISSEMFADTLIDVIGSQSEQTTFTPVFAADDPTQLLEVKLDENRITDPYARYCAGVEAMHYSPLKSILRSFGEKTANYAELKAHIMKWYDDYMARVTGWYKTKIKNTLLGISFLVCITLNVDSISFIKKINADEQLRKSLVSGTEKLIAERLKHNQKEEAKMKTTEKMTFIVDGEPIQKTVRLSPNDSLYISQLNATVSSIQQNHIPIGYTEGVTAPFQSFKRFFWWVLGITISTFALSFGAPFWFEVLVKAVNIRRSGIKPN</sequence>
<comment type="caution">
    <text evidence="2">The sequence shown here is derived from an EMBL/GenBank/DDBJ whole genome shotgun (WGS) entry which is preliminary data.</text>
</comment>
<dbReference type="Proteomes" id="UP000289857">
    <property type="component" value="Unassembled WGS sequence"/>
</dbReference>
<name>A0A4Q1K333_9FLAO</name>
<evidence type="ECO:0000256" key="1">
    <source>
        <dbReference type="SAM" id="Phobius"/>
    </source>
</evidence>
<dbReference type="EMBL" id="SBKN01000010">
    <property type="protein sequence ID" value="RXR20186.1"/>
    <property type="molecule type" value="Genomic_DNA"/>
</dbReference>
<keyword evidence="1" id="KW-0812">Transmembrane</keyword>
<keyword evidence="1" id="KW-0472">Membrane</keyword>
<feature type="transmembrane region" description="Helical" evidence="1">
    <location>
        <begin position="305"/>
        <end position="327"/>
    </location>
</feature>
<reference evidence="3" key="1">
    <citation type="submission" date="2019-01" db="EMBL/GenBank/DDBJ databases">
        <title>Cytophagaceae bacterium strain CAR-16.</title>
        <authorList>
            <person name="Chen W.-M."/>
        </authorList>
    </citation>
    <scope>NUCLEOTIDE SEQUENCE [LARGE SCALE GENOMIC DNA]</scope>
    <source>
        <strain evidence="3">WWJ-16</strain>
    </source>
</reference>
<feature type="transmembrane region" description="Helical" evidence="1">
    <location>
        <begin position="6"/>
        <end position="32"/>
    </location>
</feature>
<gene>
    <name evidence="2" type="ORF">EQG61_13125</name>
</gene>
<dbReference type="AlphaFoldDB" id="A0A4Q1K333"/>
<dbReference type="OrthoDB" id="6286374at2"/>
<evidence type="ECO:0000313" key="3">
    <source>
        <dbReference type="Proteomes" id="UP000289857"/>
    </source>
</evidence>
<proteinExistence type="predicted"/>
<protein>
    <submittedName>
        <fullName evidence="2">Uncharacterized protein</fullName>
    </submittedName>
</protein>
<keyword evidence="3" id="KW-1185">Reference proteome</keyword>